<evidence type="ECO:0000313" key="4">
    <source>
        <dbReference type="Proteomes" id="UP000645390"/>
    </source>
</evidence>
<name>A0ABQ2BH85_9SPHI</name>
<dbReference type="InterPro" id="IPR009078">
    <property type="entry name" value="Ferritin-like_SF"/>
</dbReference>
<evidence type="ECO:0000259" key="2">
    <source>
        <dbReference type="SMART" id="SM00746"/>
    </source>
</evidence>
<feature type="signal peptide" evidence="1">
    <location>
        <begin position="1"/>
        <end position="24"/>
    </location>
</feature>
<dbReference type="InterPro" id="IPR012348">
    <property type="entry name" value="RNR-like"/>
</dbReference>
<feature type="domain" description="TRASH" evidence="2">
    <location>
        <begin position="43"/>
        <end position="80"/>
    </location>
</feature>
<dbReference type="EMBL" id="BMDJ01000005">
    <property type="protein sequence ID" value="GGI26068.1"/>
    <property type="molecule type" value="Genomic_DNA"/>
</dbReference>
<dbReference type="SUPFAM" id="SSF47240">
    <property type="entry name" value="Ferritin-like"/>
    <property type="match status" value="1"/>
</dbReference>
<protein>
    <recommendedName>
        <fullName evidence="2">TRASH domain-containing protein</fullName>
    </recommendedName>
</protein>
<reference evidence="4" key="1">
    <citation type="journal article" date="2019" name="Int. J. Syst. Evol. Microbiol.">
        <title>The Global Catalogue of Microorganisms (GCM) 10K type strain sequencing project: providing services to taxonomists for standard genome sequencing and annotation.</title>
        <authorList>
            <consortium name="The Broad Institute Genomics Platform"/>
            <consortium name="The Broad Institute Genome Sequencing Center for Infectious Disease"/>
            <person name="Wu L."/>
            <person name="Ma J."/>
        </authorList>
    </citation>
    <scope>NUCLEOTIDE SEQUENCE [LARGE SCALE GENOMIC DNA]</scope>
    <source>
        <strain evidence="4">CCM 8939</strain>
    </source>
</reference>
<evidence type="ECO:0000256" key="1">
    <source>
        <dbReference type="SAM" id="SignalP"/>
    </source>
</evidence>
<dbReference type="RefSeq" id="WP_229746701.1">
    <property type="nucleotide sequence ID" value="NZ_BMDJ01000005.1"/>
</dbReference>
<evidence type="ECO:0000313" key="3">
    <source>
        <dbReference type="EMBL" id="GGI26068.1"/>
    </source>
</evidence>
<dbReference type="InterPro" id="IPR007029">
    <property type="entry name" value="YHS_dom"/>
</dbReference>
<accession>A0ABQ2BH85</accession>
<gene>
    <name evidence="3" type="ORF">GCM10008119_20800</name>
</gene>
<proteinExistence type="predicted"/>
<dbReference type="Gene3D" id="1.10.620.20">
    <property type="entry name" value="Ribonucleotide Reductase, subunit A"/>
    <property type="match status" value="1"/>
</dbReference>
<dbReference type="Pfam" id="PF04945">
    <property type="entry name" value="YHS"/>
    <property type="match status" value="1"/>
</dbReference>
<keyword evidence="4" id="KW-1185">Reference proteome</keyword>
<organism evidence="3 4">
    <name type="scientific">Pedobacter mendelii</name>
    <dbReference type="NCBI Taxonomy" id="1908240"/>
    <lineage>
        <taxon>Bacteria</taxon>
        <taxon>Pseudomonadati</taxon>
        <taxon>Bacteroidota</taxon>
        <taxon>Sphingobacteriia</taxon>
        <taxon>Sphingobacteriales</taxon>
        <taxon>Sphingobacteriaceae</taxon>
        <taxon>Pedobacter</taxon>
    </lineage>
</organism>
<dbReference type="SMART" id="SM00746">
    <property type="entry name" value="TRASH"/>
    <property type="match status" value="1"/>
</dbReference>
<sequence length="86" mass="9765">MKKLSIMITLCTIVLYIASFNAKASDNTMKNIVTDTVQTVHIDPVCKMKVKTTNAKNVVYNKTTYYFCAESCKQKFVAKPSNYIKK</sequence>
<comment type="caution">
    <text evidence="3">The sequence shown here is derived from an EMBL/GenBank/DDBJ whole genome shotgun (WGS) entry which is preliminary data.</text>
</comment>
<keyword evidence="1" id="KW-0732">Signal</keyword>
<dbReference type="InterPro" id="IPR011017">
    <property type="entry name" value="TRASH_dom"/>
</dbReference>
<dbReference type="Proteomes" id="UP000645390">
    <property type="component" value="Unassembled WGS sequence"/>
</dbReference>
<feature type="chain" id="PRO_5045794939" description="TRASH domain-containing protein" evidence="1">
    <location>
        <begin position="25"/>
        <end position="86"/>
    </location>
</feature>